<proteinExistence type="predicted"/>
<reference evidence="4 5" key="1">
    <citation type="submission" date="2019-03" db="EMBL/GenBank/DDBJ databases">
        <title>Draft genome sequences of novel Actinobacteria.</title>
        <authorList>
            <person name="Sahin N."/>
            <person name="Ay H."/>
            <person name="Saygin H."/>
        </authorList>
    </citation>
    <scope>NUCLEOTIDE SEQUENCE [LARGE SCALE GENOMIC DNA]</scope>
    <source>
        <strain evidence="4 5">DSM 41900</strain>
    </source>
</reference>
<dbReference type="SUPFAM" id="SSF53639">
    <property type="entry name" value="AraD/HMP-PK domain-like"/>
    <property type="match status" value="1"/>
</dbReference>
<dbReference type="RefSeq" id="WP_132817174.1">
    <property type="nucleotide sequence ID" value="NZ_SMKI01000058.1"/>
</dbReference>
<keyword evidence="5" id="KW-1185">Reference proteome</keyword>
<dbReference type="Proteomes" id="UP000295345">
    <property type="component" value="Unassembled WGS sequence"/>
</dbReference>
<keyword evidence="1" id="KW-0479">Metal-binding</keyword>
<evidence type="ECO:0000256" key="2">
    <source>
        <dbReference type="ARBA" id="ARBA00023239"/>
    </source>
</evidence>
<evidence type="ECO:0000313" key="5">
    <source>
        <dbReference type="Proteomes" id="UP000295345"/>
    </source>
</evidence>
<dbReference type="GO" id="GO:0016832">
    <property type="term" value="F:aldehyde-lyase activity"/>
    <property type="evidence" value="ECO:0007669"/>
    <property type="project" value="TreeGrafter"/>
</dbReference>
<dbReference type="AlphaFoldDB" id="A0A4V2Y3N9"/>
<dbReference type="GO" id="GO:0019323">
    <property type="term" value="P:pentose catabolic process"/>
    <property type="evidence" value="ECO:0007669"/>
    <property type="project" value="TreeGrafter"/>
</dbReference>
<keyword evidence="2" id="KW-0456">Lyase</keyword>
<sequence>MTAATEAAAIGELVAAGRDLVASGLSPGASGNLSVRIGDRVHLTPTGARLGALDPDDLAVLALDGTRLSGPRASKEFPLHLACYHRDPAAAAVVHLHSPHAAAYSCLPPWSARSAVPPLTPYFVMRVGQTPLIPYAAPGDPAQAESLRTLDFPFRAALLQNHGSITTGPTLAGAVDAAVELEEATRLLLLLGPTAAPRLLTQSEATTLADRHGAPWADPRP</sequence>
<name>A0A4V2Y3N9_9ACTN</name>
<dbReference type="PANTHER" id="PTHR22789:SF0">
    <property type="entry name" value="3-OXO-TETRONATE 4-PHOSPHATE DECARBOXYLASE-RELATED"/>
    <property type="match status" value="1"/>
</dbReference>
<dbReference type="Gene3D" id="3.40.225.10">
    <property type="entry name" value="Class II aldolase/adducin N-terminal domain"/>
    <property type="match status" value="1"/>
</dbReference>
<dbReference type="InterPro" id="IPR036409">
    <property type="entry name" value="Aldolase_II/adducin_N_sf"/>
</dbReference>
<dbReference type="InterPro" id="IPR001303">
    <property type="entry name" value="Aldolase_II/adducin_N"/>
</dbReference>
<evidence type="ECO:0000259" key="3">
    <source>
        <dbReference type="SMART" id="SM01007"/>
    </source>
</evidence>
<dbReference type="OrthoDB" id="9786287at2"/>
<protein>
    <submittedName>
        <fullName evidence="4">Aldolase</fullName>
    </submittedName>
</protein>
<comment type="caution">
    <text evidence="4">The sequence shown here is derived from an EMBL/GenBank/DDBJ whole genome shotgun (WGS) entry which is preliminary data.</text>
</comment>
<dbReference type="GO" id="GO:0046872">
    <property type="term" value="F:metal ion binding"/>
    <property type="evidence" value="ECO:0007669"/>
    <property type="project" value="UniProtKB-KW"/>
</dbReference>
<evidence type="ECO:0000256" key="1">
    <source>
        <dbReference type="ARBA" id="ARBA00022723"/>
    </source>
</evidence>
<dbReference type="InterPro" id="IPR050197">
    <property type="entry name" value="Aldolase_class_II_sugar_metab"/>
</dbReference>
<organism evidence="4 5">
    <name type="scientific">Streptomyces hainanensis</name>
    <dbReference type="NCBI Taxonomy" id="402648"/>
    <lineage>
        <taxon>Bacteria</taxon>
        <taxon>Bacillati</taxon>
        <taxon>Actinomycetota</taxon>
        <taxon>Actinomycetes</taxon>
        <taxon>Kitasatosporales</taxon>
        <taxon>Streptomycetaceae</taxon>
        <taxon>Streptomyces</taxon>
    </lineage>
</organism>
<evidence type="ECO:0000313" key="4">
    <source>
        <dbReference type="EMBL" id="TDC77235.1"/>
    </source>
</evidence>
<dbReference type="Pfam" id="PF00596">
    <property type="entry name" value="Aldolase_II"/>
    <property type="match status" value="1"/>
</dbReference>
<dbReference type="GO" id="GO:0005829">
    <property type="term" value="C:cytosol"/>
    <property type="evidence" value="ECO:0007669"/>
    <property type="project" value="TreeGrafter"/>
</dbReference>
<dbReference type="PANTHER" id="PTHR22789">
    <property type="entry name" value="FUCULOSE PHOSPHATE ALDOLASE"/>
    <property type="match status" value="1"/>
</dbReference>
<accession>A0A4V2Y3N9</accession>
<gene>
    <name evidence="4" type="ORF">E1283_07815</name>
</gene>
<dbReference type="EMBL" id="SMKI01000058">
    <property type="protein sequence ID" value="TDC77235.1"/>
    <property type="molecule type" value="Genomic_DNA"/>
</dbReference>
<feature type="domain" description="Class II aldolase/adducin N-terminal" evidence="3">
    <location>
        <begin position="11"/>
        <end position="189"/>
    </location>
</feature>
<dbReference type="SMART" id="SM01007">
    <property type="entry name" value="Aldolase_II"/>
    <property type="match status" value="1"/>
</dbReference>